<proteinExistence type="predicted"/>
<reference evidence="2" key="1">
    <citation type="journal article" date="2022" name="Mol. Ecol. Resour.">
        <title>The genomes of chicory, endive, great burdock and yacon provide insights into Asteraceae palaeo-polyploidization history and plant inulin production.</title>
        <authorList>
            <person name="Fan W."/>
            <person name="Wang S."/>
            <person name="Wang H."/>
            <person name="Wang A."/>
            <person name="Jiang F."/>
            <person name="Liu H."/>
            <person name="Zhao H."/>
            <person name="Xu D."/>
            <person name="Zhang Y."/>
        </authorList>
    </citation>
    <scope>NUCLEOTIDE SEQUENCE [LARGE SCALE GENOMIC DNA]</scope>
    <source>
        <strain evidence="2">cv. Punajuju</strain>
    </source>
</reference>
<protein>
    <submittedName>
        <fullName evidence="1">Uncharacterized protein</fullName>
    </submittedName>
</protein>
<sequence length="90" mass="10708">MLRQVKRPNDQALTAVRQITQQYDVTNMMEDYEKLCSGDGFTRFLIFFFSSIEQDDSIHFVERDERDNERRYVDALNSHNEMAQVDEVPL</sequence>
<evidence type="ECO:0000313" key="2">
    <source>
        <dbReference type="Proteomes" id="UP001055811"/>
    </source>
</evidence>
<gene>
    <name evidence="1" type="ORF">L2E82_38892</name>
</gene>
<comment type="caution">
    <text evidence="1">The sequence shown here is derived from an EMBL/GenBank/DDBJ whole genome shotgun (WGS) entry which is preliminary data.</text>
</comment>
<evidence type="ECO:0000313" key="1">
    <source>
        <dbReference type="EMBL" id="KAI3709133.1"/>
    </source>
</evidence>
<dbReference type="Proteomes" id="UP001055811">
    <property type="component" value="Linkage Group LG07"/>
</dbReference>
<accession>A0ACB9AHG4</accession>
<keyword evidence="2" id="KW-1185">Reference proteome</keyword>
<name>A0ACB9AHG4_CICIN</name>
<reference evidence="1 2" key="2">
    <citation type="journal article" date="2022" name="Mol. Ecol. Resour.">
        <title>The genomes of chicory, endive, great burdock and yacon provide insights into Asteraceae paleo-polyploidization history and plant inulin production.</title>
        <authorList>
            <person name="Fan W."/>
            <person name="Wang S."/>
            <person name="Wang H."/>
            <person name="Wang A."/>
            <person name="Jiang F."/>
            <person name="Liu H."/>
            <person name="Zhao H."/>
            <person name="Xu D."/>
            <person name="Zhang Y."/>
        </authorList>
    </citation>
    <scope>NUCLEOTIDE SEQUENCE [LARGE SCALE GENOMIC DNA]</scope>
    <source>
        <strain evidence="2">cv. Punajuju</strain>
        <tissue evidence="1">Leaves</tissue>
    </source>
</reference>
<dbReference type="EMBL" id="CM042015">
    <property type="protein sequence ID" value="KAI3709133.1"/>
    <property type="molecule type" value="Genomic_DNA"/>
</dbReference>
<organism evidence="1 2">
    <name type="scientific">Cichorium intybus</name>
    <name type="common">Chicory</name>
    <dbReference type="NCBI Taxonomy" id="13427"/>
    <lineage>
        <taxon>Eukaryota</taxon>
        <taxon>Viridiplantae</taxon>
        <taxon>Streptophyta</taxon>
        <taxon>Embryophyta</taxon>
        <taxon>Tracheophyta</taxon>
        <taxon>Spermatophyta</taxon>
        <taxon>Magnoliopsida</taxon>
        <taxon>eudicotyledons</taxon>
        <taxon>Gunneridae</taxon>
        <taxon>Pentapetalae</taxon>
        <taxon>asterids</taxon>
        <taxon>campanulids</taxon>
        <taxon>Asterales</taxon>
        <taxon>Asteraceae</taxon>
        <taxon>Cichorioideae</taxon>
        <taxon>Cichorieae</taxon>
        <taxon>Cichoriinae</taxon>
        <taxon>Cichorium</taxon>
    </lineage>
</organism>